<proteinExistence type="predicted"/>
<sequence>QPAPRPEPTPRPQAAPPITDPGLLPDLLDSLDSPGGGHADDQADDRAHRIARELVACGAGPGDVVAVAMRSRPDRVLGIRATTASGAAATLVDPDEPAERVLAALDACHAAWILTTDADAGGLAAVAPWLPRLILGDREAEESIARRRRGPLTDADRRASLRPDSAAVVAHRPGVATRPVTVTHRDLLDRLSRHRGRGHDVIAALLATIEDLAGASDAVVRLADGDGSSTLFCIHPMMGLAWPYLELSRYLDPRTTVWGVQTPALVDPSFRPTTLADLVQRYADEIAAVDAPGPCHLLGWSVGGVLAQAITAALAERGRSVASLVLLDPVHGPDPDGPVARARSEATFGGPDPRPAGVTDLGPDDLATVWHTVGGDQLSLTDAQAQRVATAMVRVHDLLVGHVPAPVGTDVLVIDSAVTAAHLVRTSDFWRARCTGRVRTAEVPFRHGELLSSDALLEVGPVVASWMASVSGPATVGE</sequence>
<dbReference type="InterPro" id="IPR000873">
    <property type="entry name" value="AMP-dep_synth/lig_dom"/>
</dbReference>
<dbReference type="Pfam" id="PF00975">
    <property type="entry name" value="Thioesterase"/>
    <property type="match status" value="1"/>
</dbReference>
<dbReference type="SMART" id="SM00824">
    <property type="entry name" value="PKS_TE"/>
    <property type="match status" value="1"/>
</dbReference>
<evidence type="ECO:0000259" key="3">
    <source>
        <dbReference type="SMART" id="SM00824"/>
    </source>
</evidence>
<dbReference type="SUPFAM" id="SSF53474">
    <property type="entry name" value="alpha/beta-Hydrolases"/>
    <property type="match status" value="1"/>
</dbReference>
<evidence type="ECO:0000256" key="1">
    <source>
        <dbReference type="ARBA" id="ARBA00001957"/>
    </source>
</evidence>
<organism evidence="4 5">
    <name type="scientific">Rhodococcoides corynebacterioides</name>
    <dbReference type="NCBI Taxonomy" id="53972"/>
    <lineage>
        <taxon>Bacteria</taxon>
        <taxon>Bacillati</taxon>
        <taxon>Actinomycetota</taxon>
        <taxon>Actinomycetes</taxon>
        <taxon>Mycobacteriales</taxon>
        <taxon>Nocardiaceae</taxon>
        <taxon>Rhodococcoides</taxon>
    </lineage>
</organism>
<evidence type="ECO:0000313" key="5">
    <source>
        <dbReference type="Proteomes" id="UP000825228"/>
    </source>
</evidence>
<comment type="caution">
    <text evidence="4">The sequence shown here is derived from an EMBL/GenBank/DDBJ whole genome shotgun (WGS) entry which is preliminary data.</text>
</comment>
<feature type="compositionally biased region" description="Low complexity" evidence="2">
    <location>
        <begin position="20"/>
        <end position="33"/>
    </location>
</feature>
<dbReference type="GO" id="GO:0016787">
    <property type="term" value="F:hydrolase activity"/>
    <property type="evidence" value="ECO:0007669"/>
    <property type="project" value="UniProtKB-KW"/>
</dbReference>
<comment type="cofactor">
    <cofactor evidence="1">
        <name>pantetheine 4'-phosphate</name>
        <dbReference type="ChEBI" id="CHEBI:47942"/>
    </cofactor>
</comment>
<keyword evidence="4" id="KW-0378">Hydrolase</keyword>
<dbReference type="Gene3D" id="3.40.50.12780">
    <property type="entry name" value="N-terminal domain of ligase-like"/>
    <property type="match status" value="1"/>
</dbReference>
<feature type="non-terminal residue" evidence="4">
    <location>
        <position position="1"/>
    </location>
</feature>
<dbReference type="InterPro" id="IPR029058">
    <property type="entry name" value="AB_hydrolase_fold"/>
</dbReference>
<protein>
    <submittedName>
        <fullName evidence="4">Alpha/beta fold hydrolase</fullName>
    </submittedName>
</protein>
<feature type="region of interest" description="Disordered" evidence="2">
    <location>
        <begin position="1"/>
        <end position="43"/>
    </location>
</feature>
<dbReference type="InterPro" id="IPR042099">
    <property type="entry name" value="ANL_N_sf"/>
</dbReference>
<dbReference type="InterPro" id="IPR001031">
    <property type="entry name" value="Thioesterase"/>
</dbReference>
<dbReference type="RefSeq" id="WP_222686199.1">
    <property type="nucleotide sequence ID" value="NZ_JABUBU010000036.1"/>
</dbReference>
<gene>
    <name evidence="4" type="ORF">HQ603_18430</name>
</gene>
<keyword evidence="5" id="KW-1185">Reference proteome</keyword>
<feature type="compositionally biased region" description="Pro residues" evidence="2">
    <location>
        <begin position="1"/>
        <end position="19"/>
    </location>
</feature>
<dbReference type="SUPFAM" id="SSF56801">
    <property type="entry name" value="Acetyl-CoA synthetase-like"/>
    <property type="match status" value="1"/>
</dbReference>
<dbReference type="Pfam" id="PF00501">
    <property type="entry name" value="AMP-binding"/>
    <property type="match status" value="1"/>
</dbReference>
<evidence type="ECO:0000256" key="2">
    <source>
        <dbReference type="SAM" id="MobiDB-lite"/>
    </source>
</evidence>
<reference evidence="4 5" key="1">
    <citation type="submission" date="2020-06" db="EMBL/GenBank/DDBJ databases">
        <title>Taxonomy, biology and ecology of Rhodococcus bacteria occurring in California pistachio and other woody hosts as revealed by genome sequence analyses.</title>
        <authorList>
            <person name="Gai Y."/>
            <person name="Riely B."/>
        </authorList>
    </citation>
    <scope>NUCLEOTIDE SEQUENCE [LARGE SCALE GENOMIC DNA]</scope>
    <source>
        <strain evidence="4 5">BP-281</strain>
    </source>
</reference>
<accession>A0ABS7P8I1</accession>
<dbReference type="Proteomes" id="UP000825228">
    <property type="component" value="Unassembled WGS sequence"/>
</dbReference>
<evidence type="ECO:0000313" key="4">
    <source>
        <dbReference type="EMBL" id="MBY6368729.1"/>
    </source>
</evidence>
<dbReference type="EMBL" id="JABUBU010000036">
    <property type="protein sequence ID" value="MBY6368729.1"/>
    <property type="molecule type" value="Genomic_DNA"/>
</dbReference>
<dbReference type="InterPro" id="IPR020802">
    <property type="entry name" value="TesA-like"/>
</dbReference>
<feature type="domain" description="Thioesterase TesA-like" evidence="3">
    <location>
        <begin position="232"/>
        <end position="467"/>
    </location>
</feature>
<dbReference type="Gene3D" id="3.40.50.1820">
    <property type="entry name" value="alpha/beta hydrolase"/>
    <property type="match status" value="1"/>
</dbReference>
<name>A0ABS7P8I1_9NOCA</name>